<evidence type="ECO:0000256" key="2">
    <source>
        <dbReference type="ARBA" id="ARBA00022884"/>
    </source>
</evidence>
<dbReference type="RefSeq" id="WP_024863743.1">
    <property type="nucleotide sequence ID" value="NZ_CP024965.1"/>
</dbReference>
<keyword evidence="2 3" id="KW-0694">RNA-binding</keyword>
<dbReference type="KEGG" id="esx:ESOMN_v1c01860"/>
<keyword evidence="6" id="KW-1185">Reference proteome</keyword>
<dbReference type="InterPro" id="IPR002547">
    <property type="entry name" value="tRNA-bd_dom"/>
</dbReference>
<gene>
    <name evidence="5" type="ORF">ESOMN_v1c01860</name>
</gene>
<evidence type="ECO:0000313" key="5">
    <source>
        <dbReference type="EMBL" id="ATZ18571.1"/>
    </source>
</evidence>
<reference evidence="5 6" key="1">
    <citation type="submission" date="2017-11" db="EMBL/GenBank/DDBJ databases">
        <title>Genome sequence of Entomoplasma somnilux PYAN-1 (ATCC 49194).</title>
        <authorList>
            <person name="Lo W.-S."/>
            <person name="Gasparich G.E."/>
            <person name="Kuo C.-H."/>
        </authorList>
    </citation>
    <scope>NUCLEOTIDE SEQUENCE [LARGE SCALE GENOMIC DNA]</scope>
    <source>
        <strain evidence="5 6">PYAN-1</strain>
    </source>
</reference>
<dbReference type="Proteomes" id="UP000232230">
    <property type="component" value="Chromosome"/>
</dbReference>
<organism evidence="5 6">
    <name type="scientific">Williamsoniiplasma somnilux</name>
    <dbReference type="NCBI Taxonomy" id="215578"/>
    <lineage>
        <taxon>Bacteria</taxon>
        <taxon>Bacillati</taxon>
        <taxon>Mycoplasmatota</taxon>
        <taxon>Mollicutes</taxon>
        <taxon>Entomoplasmatales</taxon>
        <taxon>Williamsoniiplasma</taxon>
    </lineage>
</organism>
<dbReference type="PROSITE" id="PS50886">
    <property type="entry name" value="TRBD"/>
    <property type="match status" value="1"/>
</dbReference>
<evidence type="ECO:0000256" key="3">
    <source>
        <dbReference type="PROSITE-ProRule" id="PRU00209"/>
    </source>
</evidence>
<evidence type="ECO:0000259" key="4">
    <source>
        <dbReference type="PROSITE" id="PS50886"/>
    </source>
</evidence>
<evidence type="ECO:0000256" key="1">
    <source>
        <dbReference type="ARBA" id="ARBA00022555"/>
    </source>
</evidence>
<dbReference type="InterPro" id="IPR037154">
    <property type="entry name" value="YtpR-like_sf"/>
</dbReference>
<dbReference type="EMBL" id="CP024965">
    <property type="protein sequence ID" value="ATZ18571.1"/>
    <property type="molecule type" value="Genomic_DNA"/>
</dbReference>
<proteinExistence type="predicted"/>
<dbReference type="Pfam" id="PF01588">
    <property type="entry name" value="tRNA_bind"/>
    <property type="match status" value="1"/>
</dbReference>
<dbReference type="SUPFAM" id="SSF50249">
    <property type="entry name" value="Nucleic acid-binding proteins"/>
    <property type="match status" value="1"/>
</dbReference>
<name>A0A2K8P0P1_9MOLU</name>
<dbReference type="CDD" id="cd02796">
    <property type="entry name" value="tRNA_bind_bactPheRS"/>
    <property type="match status" value="1"/>
</dbReference>
<feature type="domain" description="TRNA-binding" evidence="4">
    <location>
        <begin position="83"/>
        <end position="195"/>
    </location>
</feature>
<accession>A0A2K8P0P1</accession>
<sequence length="205" mass="23069">MNIKFGAFFNEQFDVLMLNFDNSKLVENIIDKDDIKILKNGEEIIAINIFNVSKSIKLNPGLQSENPNVLKFLEIKLKNIYPLEQVTQFKIGKVLKCEIIEGTHLHNTTVDIGEEVISIVCGAKNIATHLYVVVATVGTYMPNGLIITEGKLRGYDSHGMICSAKELGIKDNLFNSEGIIELPITYHSKVGKSFWGEYYEQKTKI</sequence>
<dbReference type="AlphaFoldDB" id="A0A2K8P0P1"/>
<dbReference type="NCBIfam" id="NF045760">
    <property type="entry name" value="YtpR"/>
    <property type="match status" value="1"/>
</dbReference>
<dbReference type="GO" id="GO:0000049">
    <property type="term" value="F:tRNA binding"/>
    <property type="evidence" value="ECO:0007669"/>
    <property type="project" value="UniProtKB-UniRule"/>
</dbReference>
<dbReference type="InterPro" id="IPR033714">
    <property type="entry name" value="tRNA_bind_bactPheRS"/>
</dbReference>
<protein>
    <recommendedName>
        <fullName evidence="4">tRNA-binding domain-containing protein</fullName>
    </recommendedName>
</protein>
<dbReference type="InterPro" id="IPR012340">
    <property type="entry name" value="NA-bd_OB-fold"/>
</dbReference>
<evidence type="ECO:0000313" key="6">
    <source>
        <dbReference type="Proteomes" id="UP000232230"/>
    </source>
</evidence>
<dbReference type="Gene3D" id="2.40.50.140">
    <property type="entry name" value="Nucleic acid-binding proteins"/>
    <property type="match status" value="1"/>
</dbReference>
<dbReference type="Gene3D" id="3.30.1940.10">
    <property type="entry name" value="YtpR-like"/>
    <property type="match status" value="1"/>
</dbReference>
<keyword evidence="1 3" id="KW-0820">tRNA-binding</keyword>